<feature type="transmembrane region" description="Helical" evidence="1">
    <location>
        <begin position="231"/>
        <end position="256"/>
    </location>
</feature>
<feature type="transmembrane region" description="Helical" evidence="1">
    <location>
        <begin position="156"/>
        <end position="174"/>
    </location>
</feature>
<organism evidence="2 3">
    <name type="scientific">Dendrothele bispora (strain CBS 962.96)</name>
    <dbReference type="NCBI Taxonomy" id="1314807"/>
    <lineage>
        <taxon>Eukaryota</taxon>
        <taxon>Fungi</taxon>
        <taxon>Dikarya</taxon>
        <taxon>Basidiomycota</taxon>
        <taxon>Agaricomycotina</taxon>
        <taxon>Agaricomycetes</taxon>
        <taxon>Agaricomycetidae</taxon>
        <taxon>Agaricales</taxon>
        <taxon>Agaricales incertae sedis</taxon>
        <taxon>Dendrothele</taxon>
    </lineage>
</organism>
<keyword evidence="3" id="KW-1185">Reference proteome</keyword>
<evidence type="ECO:0000313" key="2">
    <source>
        <dbReference type="EMBL" id="THU95099.1"/>
    </source>
</evidence>
<name>A0A4S8LZB2_DENBC</name>
<reference evidence="2 3" key="1">
    <citation type="journal article" date="2019" name="Nat. Ecol. Evol.">
        <title>Megaphylogeny resolves global patterns of mushroom evolution.</title>
        <authorList>
            <person name="Varga T."/>
            <person name="Krizsan K."/>
            <person name="Foldi C."/>
            <person name="Dima B."/>
            <person name="Sanchez-Garcia M."/>
            <person name="Sanchez-Ramirez S."/>
            <person name="Szollosi G.J."/>
            <person name="Szarkandi J.G."/>
            <person name="Papp V."/>
            <person name="Albert L."/>
            <person name="Andreopoulos W."/>
            <person name="Angelini C."/>
            <person name="Antonin V."/>
            <person name="Barry K.W."/>
            <person name="Bougher N.L."/>
            <person name="Buchanan P."/>
            <person name="Buyck B."/>
            <person name="Bense V."/>
            <person name="Catcheside P."/>
            <person name="Chovatia M."/>
            <person name="Cooper J."/>
            <person name="Damon W."/>
            <person name="Desjardin D."/>
            <person name="Finy P."/>
            <person name="Geml J."/>
            <person name="Haridas S."/>
            <person name="Hughes K."/>
            <person name="Justo A."/>
            <person name="Karasinski D."/>
            <person name="Kautmanova I."/>
            <person name="Kiss B."/>
            <person name="Kocsube S."/>
            <person name="Kotiranta H."/>
            <person name="LaButti K.M."/>
            <person name="Lechner B.E."/>
            <person name="Liimatainen K."/>
            <person name="Lipzen A."/>
            <person name="Lukacs Z."/>
            <person name="Mihaltcheva S."/>
            <person name="Morgado L.N."/>
            <person name="Niskanen T."/>
            <person name="Noordeloos M.E."/>
            <person name="Ohm R.A."/>
            <person name="Ortiz-Santana B."/>
            <person name="Ovrebo C."/>
            <person name="Racz N."/>
            <person name="Riley R."/>
            <person name="Savchenko A."/>
            <person name="Shiryaev A."/>
            <person name="Soop K."/>
            <person name="Spirin V."/>
            <person name="Szebenyi C."/>
            <person name="Tomsovsky M."/>
            <person name="Tulloss R.E."/>
            <person name="Uehling J."/>
            <person name="Grigoriev I.V."/>
            <person name="Vagvolgyi C."/>
            <person name="Papp T."/>
            <person name="Martin F.M."/>
            <person name="Miettinen O."/>
            <person name="Hibbett D.S."/>
            <person name="Nagy L.G."/>
        </authorList>
    </citation>
    <scope>NUCLEOTIDE SEQUENCE [LARGE SCALE GENOMIC DNA]</scope>
    <source>
        <strain evidence="2 3">CBS 962.96</strain>
    </source>
</reference>
<feature type="transmembrane region" description="Helical" evidence="1">
    <location>
        <begin position="200"/>
        <end position="225"/>
    </location>
</feature>
<dbReference type="EMBL" id="ML179208">
    <property type="protein sequence ID" value="THU95099.1"/>
    <property type="molecule type" value="Genomic_DNA"/>
</dbReference>
<keyword evidence="1" id="KW-1133">Transmembrane helix</keyword>
<sequence length="291" mass="32284">MSNSPSDNQLSELQLAILPNAIGSLAFGIYFPLALSAIYNLSETNRMQGYPWSKPRLALLLFTSAMLLLAIMNLHYPTLSSIQAIQLFASRFTYILSDGIVIWRAWVFYPEKWTARSILILSILGACGANLVDLTADFKEVLIGTHPGNEFAETLTFPMFSLVANFVATLMIGYKAWCHRGIIQLCLSLSNKSAYRAQKILVLLVESGVIYCVFWVLLLVLGAVMPNVASLPIQIIMDALPVLSAIYPVLIVLILARERFVEQQYSQNMSLSQSIRFALGPGNNDELKESV</sequence>
<feature type="transmembrane region" description="Helical" evidence="1">
    <location>
        <begin position="20"/>
        <end position="41"/>
    </location>
</feature>
<feature type="transmembrane region" description="Helical" evidence="1">
    <location>
        <begin position="118"/>
        <end position="136"/>
    </location>
</feature>
<keyword evidence="1" id="KW-0472">Membrane</keyword>
<keyword evidence="1" id="KW-0812">Transmembrane</keyword>
<evidence type="ECO:0000313" key="3">
    <source>
        <dbReference type="Proteomes" id="UP000297245"/>
    </source>
</evidence>
<feature type="transmembrane region" description="Helical" evidence="1">
    <location>
        <begin position="88"/>
        <end position="106"/>
    </location>
</feature>
<dbReference type="OrthoDB" id="2744793at2759"/>
<proteinExistence type="predicted"/>
<dbReference type="Proteomes" id="UP000297245">
    <property type="component" value="Unassembled WGS sequence"/>
</dbReference>
<gene>
    <name evidence="2" type="ORF">K435DRAFT_798386</name>
</gene>
<protein>
    <submittedName>
        <fullName evidence="2">Uncharacterized protein</fullName>
    </submittedName>
</protein>
<feature type="transmembrane region" description="Helical" evidence="1">
    <location>
        <begin position="57"/>
        <end position="76"/>
    </location>
</feature>
<dbReference type="AlphaFoldDB" id="A0A4S8LZB2"/>
<accession>A0A4S8LZB2</accession>
<evidence type="ECO:0000256" key="1">
    <source>
        <dbReference type="SAM" id="Phobius"/>
    </source>
</evidence>